<name>A0AAX3NS34_9GAMM</name>
<gene>
    <name evidence="2" type="ORF">PYU98_01350</name>
</gene>
<keyword evidence="1" id="KW-0812">Transmembrane</keyword>
<sequence>MKDLLKSLKDNATSRLSNPIVGAFVLSWMLLNINGVARFLLEDNQGKLEIIKLKKWDFTDDLLFPFSISIAYLILLPILNMVYCFIHDNCIDKIRDENRNNAQKNAFIRRKDTVGAKVESTDEYVMKVKDRELELWGNQKLELIREIISLKAKYSKLLSDFESKSKGLCYDNNLLSKSLESLESSNKNLLAEMLDGRDHIKRVATSLDRIANSLENTFENGFLITHDPQPASRADMASEGLPRLHAPIQPTCS</sequence>
<feature type="transmembrane region" description="Helical" evidence="1">
    <location>
        <begin position="62"/>
        <end position="83"/>
    </location>
</feature>
<proteinExistence type="predicted"/>
<feature type="transmembrane region" description="Helical" evidence="1">
    <location>
        <begin position="20"/>
        <end position="41"/>
    </location>
</feature>
<keyword evidence="1" id="KW-1133">Transmembrane helix</keyword>
<evidence type="ECO:0000313" key="2">
    <source>
        <dbReference type="EMBL" id="WED76961.1"/>
    </source>
</evidence>
<dbReference type="Proteomes" id="UP001213721">
    <property type="component" value="Chromosome"/>
</dbReference>
<evidence type="ECO:0000313" key="3">
    <source>
        <dbReference type="Proteomes" id="UP001213721"/>
    </source>
</evidence>
<keyword evidence="1" id="KW-0472">Membrane</keyword>
<organism evidence="2 3">
    <name type="scientific">Aeromonas allosaccharophila</name>
    <dbReference type="NCBI Taxonomy" id="656"/>
    <lineage>
        <taxon>Bacteria</taxon>
        <taxon>Pseudomonadati</taxon>
        <taxon>Pseudomonadota</taxon>
        <taxon>Gammaproteobacteria</taxon>
        <taxon>Aeromonadales</taxon>
        <taxon>Aeromonadaceae</taxon>
        <taxon>Aeromonas</taxon>
    </lineage>
</organism>
<dbReference type="AlphaFoldDB" id="A0AAX3NS34"/>
<accession>A0AAX3NS34</accession>
<dbReference type="EMBL" id="CP118988">
    <property type="protein sequence ID" value="WED76961.1"/>
    <property type="molecule type" value="Genomic_DNA"/>
</dbReference>
<protein>
    <submittedName>
        <fullName evidence="2">Uncharacterized protein</fullName>
    </submittedName>
</protein>
<evidence type="ECO:0000256" key="1">
    <source>
        <dbReference type="SAM" id="Phobius"/>
    </source>
</evidence>
<dbReference type="RefSeq" id="WP_275057273.1">
    <property type="nucleotide sequence ID" value="NZ_CP118988.1"/>
</dbReference>
<reference evidence="2" key="1">
    <citation type="submission" date="2023-02" db="EMBL/GenBank/DDBJ databases">
        <title>The sequence of Aeromonas allosaccharophila K520.</title>
        <authorList>
            <person name="Luo X."/>
        </authorList>
    </citation>
    <scope>NUCLEOTIDE SEQUENCE</scope>
    <source>
        <strain evidence="2">K520</strain>
    </source>
</reference>